<keyword evidence="4" id="KW-1185">Reference proteome</keyword>
<organism evidence="3 4">
    <name type="scientific">Boletus reticuloceps</name>
    <dbReference type="NCBI Taxonomy" id="495285"/>
    <lineage>
        <taxon>Eukaryota</taxon>
        <taxon>Fungi</taxon>
        <taxon>Dikarya</taxon>
        <taxon>Basidiomycota</taxon>
        <taxon>Agaricomycotina</taxon>
        <taxon>Agaricomycetes</taxon>
        <taxon>Agaricomycetidae</taxon>
        <taxon>Boletales</taxon>
        <taxon>Boletineae</taxon>
        <taxon>Boletaceae</taxon>
        <taxon>Boletoideae</taxon>
        <taxon>Boletus</taxon>
    </lineage>
</organism>
<name>A0A8I3A484_9AGAM</name>
<feature type="region of interest" description="Disordered" evidence="2">
    <location>
        <begin position="165"/>
        <end position="270"/>
    </location>
</feature>
<keyword evidence="1" id="KW-0175">Coiled coil</keyword>
<gene>
    <name evidence="3" type="ORF">JVT61DRAFT_12232</name>
</gene>
<evidence type="ECO:0000313" key="4">
    <source>
        <dbReference type="Proteomes" id="UP000683000"/>
    </source>
</evidence>
<sequence>MSTPENVDDHAFRVSVRIQAALATIPRLVGPRHAWVSWMRVGIERELLSVEPPSMNSPHPALLGSLRGMLSRYYSSRLNVDVLHFEDLRAEDLAATAPEYVTLPLPLPELGELDRWWESPPPSVSLKDPSPPPQPSRASDTSVPNEPDAASLKLNLTKLKKKCALQRHKNDGPSQAGQGEKTTAGGGSSRIPEVVSTGKKRPAEEEEEEEPRRRGKRTKRRSRKIVVSDDDDDGGDVPSPGPSKRSNPKGKARAATPNPGVASEEPEGSKVCEACRSRGFDCVWPAVDQSTSASQNEKRACTRCASQKTRCYITGVFSIRRPRGKAAASQPNPLQDTVAKQQQEISEVKEQMKKLATKLVVHEQEKAQLLSSVSALQATVAQMSLKLSSGP</sequence>
<protein>
    <recommendedName>
        <fullName evidence="5">Zn(2)-C6 fungal-type domain-containing protein</fullName>
    </recommendedName>
</protein>
<comment type="caution">
    <text evidence="3">The sequence shown here is derived from an EMBL/GenBank/DDBJ whole genome shotgun (WGS) entry which is preliminary data.</text>
</comment>
<dbReference type="Proteomes" id="UP000683000">
    <property type="component" value="Unassembled WGS sequence"/>
</dbReference>
<proteinExistence type="predicted"/>
<dbReference type="AlphaFoldDB" id="A0A8I3A484"/>
<feature type="coiled-coil region" evidence="1">
    <location>
        <begin position="338"/>
        <end position="365"/>
    </location>
</feature>
<dbReference type="EMBL" id="JAGFBS010000054">
    <property type="protein sequence ID" value="KAG6370281.1"/>
    <property type="molecule type" value="Genomic_DNA"/>
</dbReference>
<feature type="compositionally biased region" description="Basic residues" evidence="2">
    <location>
        <begin position="213"/>
        <end position="224"/>
    </location>
</feature>
<feature type="region of interest" description="Disordered" evidence="2">
    <location>
        <begin position="116"/>
        <end position="148"/>
    </location>
</feature>
<reference evidence="3" key="1">
    <citation type="submission" date="2021-03" db="EMBL/GenBank/DDBJ databases">
        <title>Evolutionary innovations through gain and loss of genes in the ectomycorrhizal Boletales.</title>
        <authorList>
            <person name="Wu G."/>
            <person name="Miyauchi S."/>
            <person name="Morin E."/>
            <person name="Yang Z.-L."/>
            <person name="Xu J."/>
            <person name="Martin F.M."/>
        </authorList>
    </citation>
    <scope>NUCLEOTIDE SEQUENCE</scope>
    <source>
        <strain evidence="3">BR01</strain>
    </source>
</reference>
<dbReference type="OrthoDB" id="2684984at2759"/>
<feature type="compositionally biased region" description="Polar residues" evidence="2">
    <location>
        <begin position="172"/>
        <end position="181"/>
    </location>
</feature>
<accession>A0A8I3A484</accession>
<evidence type="ECO:0000313" key="3">
    <source>
        <dbReference type="EMBL" id="KAG6370281.1"/>
    </source>
</evidence>
<evidence type="ECO:0008006" key="5">
    <source>
        <dbReference type="Google" id="ProtNLM"/>
    </source>
</evidence>
<feature type="compositionally biased region" description="Pro residues" evidence="2">
    <location>
        <begin position="119"/>
        <end position="135"/>
    </location>
</feature>
<evidence type="ECO:0000256" key="2">
    <source>
        <dbReference type="SAM" id="MobiDB-lite"/>
    </source>
</evidence>
<evidence type="ECO:0000256" key="1">
    <source>
        <dbReference type="SAM" id="Coils"/>
    </source>
</evidence>